<dbReference type="PROSITE" id="PS00688">
    <property type="entry name" value="SIGMA54_INTERACT_3"/>
    <property type="match status" value="1"/>
</dbReference>
<evidence type="ECO:0000256" key="6">
    <source>
        <dbReference type="ARBA" id="ARBA00023159"/>
    </source>
</evidence>
<keyword evidence="3" id="KW-0902">Two-component regulatory system</keyword>
<dbReference type="FunFam" id="3.40.50.300:FF:000006">
    <property type="entry name" value="DNA-binding transcriptional regulator NtrC"/>
    <property type="match status" value="1"/>
</dbReference>
<dbReference type="Pfam" id="PF25601">
    <property type="entry name" value="AAA_lid_14"/>
    <property type="match status" value="1"/>
</dbReference>
<dbReference type="InterPro" id="IPR014317">
    <property type="entry name" value="Transcription_activator_PspF"/>
</dbReference>
<dbReference type="Pfam" id="PF02954">
    <property type="entry name" value="HTH_8"/>
    <property type="match status" value="1"/>
</dbReference>
<dbReference type="Proteomes" id="UP001268683">
    <property type="component" value="Chromosome"/>
</dbReference>
<protein>
    <submittedName>
        <fullName evidence="9">Phage shock protein operon transcriptional activator</fullName>
    </submittedName>
</protein>
<accession>A0AA52EJU7</accession>
<evidence type="ECO:0000256" key="4">
    <source>
        <dbReference type="ARBA" id="ARBA00023015"/>
    </source>
</evidence>
<organism evidence="9 10">
    <name type="scientific">Temperatibacter marinus</name>
    <dbReference type="NCBI Taxonomy" id="1456591"/>
    <lineage>
        <taxon>Bacteria</taxon>
        <taxon>Pseudomonadati</taxon>
        <taxon>Pseudomonadota</taxon>
        <taxon>Alphaproteobacteria</taxon>
        <taxon>Kordiimonadales</taxon>
        <taxon>Temperatibacteraceae</taxon>
        <taxon>Temperatibacter</taxon>
    </lineage>
</organism>
<dbReference type="EMBL" id="CP123872">
    <property type="protein sequence ID" value="WND03356.1"/>
    <property type="molecule type" value="Genomic_DNA"/>
</dbReference>
<dbReference type="GO" id="GO:0043565">
    <property type="term" value="F:sequence-specific DNA binding"/>
    <property type="evidence" value="ECO:0007669"/>
    <property type="project" value="InterPro"/>
</dbReference>
<dbReference type="Pfam" id="PF00158">
    <property type="entry name" value="Sigma54_activat"/>
    <property type="match status" value="1"/>
</dbReference>
<dbReference type="AlphaFoldDB" id="A0AA52EJU7"/>
<dbReference type="InterPro" id="IPR002078">
    <property type="entry name" value="Sigma_54_int"/>
</dbReference>
<keyword evidence="7" id="KW-0804">Transcription</keyword>
<evidence type="ECO:0000313" key="10">
    <source>
        <dbReference type="Proteomes" id="UP001268683"/>
    </source>
</evidence>
<keyword evidence="10" id="KW-1185">Reference proteome</keyword>
<dbReference type="CDD" id="cd00009">
    <property type="entry name" value="AAA"/>
    <property type="match status" value="1"/>
</dbReference>
<keyword evidence="5" id="KW-0238">DNA-binding</keyword>
<keyword evidence="1" id="KW-0547">Nucleotide-binding</keyword>
<evidence type="ECO:0000256" key="1">
    <source>
        <dbReference type="ARBA" id="ARBA00022741"/>
    </source>
</evidence>
<evidence type="ECO:0000256" key="3">
    <source>
        <dbReference type="ARBA" id="ARBA00023012"/>
    </source>
</evidence>
<evidence type="ECO:0000259" key="8">
    <source>
        <dbReference type="PROSITE" id="PS50045"/>
    </source>
</evidence>
<dbReference type="InterPro" id="IPR002197">
    <property type="entry name" value="HTH_Fis"/>
</dbReference>
<name>A0AA52EJU7_9PROT</name>
<dbReference type="InterPro" id="IPR025943">
    <property type="entry name" value="Sigma_54_int_dom_ATP-bd_2"/>
</dbReference>
<feature type="domain" description="Sigma-54 factor interaction" evidence="8">
    <location>
        <begin position="5"/>
        <end position="235"/>
    </location>
</feature>
<dbReference type="PANTHER" id="PTHR32071">
    <property type="entry name" value="TRANSCRIPTIONAL REGULATORY PROTEIN"/>
    <property type="match status" value="1"/>
</dbReference>
<dbReference type="PROSITE" id="PS00676">
    <property type="entry name" value="SIGMA54_INTERACT_2"/>
    <property type="match status" value="1"/>
</dbReference>
<evidence type="ECO:0000256" key="2">
    <source>
        <dbReference type="ARBA" id="ARBA00022840"/>
    </source>
</evidence>
<dbReference type="SUPFAM" id="SSF52540">
    <property type="entry name" value="P-loop containing nucleoside triphosphate hydrolases"/>
    <property type="match status" value="1"/>
</dbReference>
<keyword evidence="4" id="KW-0805">Transcription regulation</keyword>
<dbReference type="InterPro" id="IPR025944">
    <property type="entry name" value="Sigma_54_int_dom_CS"/>
</dbReference>
<sequence>MDIQIIGSSNPFLDVMDQISRAAPMERPVLVIGERGTGKELIAARLHYLSQRWNMVYQKMNCAALPENLLESELFGYEAGAFTGASKRRKGRFEIAHEGSLFLDEIGTLTSAAQEKLLRVIEYGEFERLGGNDTIHVDVRVIGATNIDLPAAADIGEFRHDLLDRLAFDVITVPPLRERKEDIPVLTDFFGQRMAKEQEWLQFPGFTDQAMEAMMAHQWPGNIRELKNVVERAVYRAWDGEAPLDDIVFDPFESPYRPQVISNRPVQKNKSEQRNEAEALNQQLLTEPVVSHVAYCMKTKLQEMEKQHLTLALEQHKFNQRKTAEHLNLSYDQLRHALKRHTLL</sequence>
<dbReference type="InterPro" id="IPR027417">
    <property type="entry name" value="P-loop_NTPase"/>
</dbReference>
<dbReference type="SMART" id="SM00382">
    <property type="entry name" value="AAA"/>
    <property type="match status" value="1"/>
</dbReference>
<keyword evidence="6" id="KW-0010">Activator</keyword>
<dbReference type="InterPro" id="IPR058031">
    <property type="entry name" value="AAA_lid_NorR"/>
</dbReference>
<dbReference type="GO" id="GO:0006355">
    <property type="term" value="P:regulation of DNA-templated transcription"/>
    <property type="evidence" value="ECO:0007669"/>
    <property type="project" value="InterPro"/>
</dbReference>
<dbReference type="PANTHER" id="PTHR32071:SF38">
    <property type="entry name" value="PSP OPERON TRANSCRIPTIONAL ACTIVATOR"/>
    <property type="match status" value="1"/>
</dbReference>
<evidence type="ECO:0000256" key="7">
    <source>
        <dbReference type="ARBA" id="ARBA00023163"/>
    </source>
</evidence>
<dbReference type="SUPFAM" id="SSF46689">
    <property type="entry name" value="Homeodomain-like"/>
    <property type="match status" value="1"/>
</dbReference>
<dbReference type="InterPro" id="IPR003593">
    <property type="entry name" value="AAA+_ATPase"/>
</dbReference>
<dbReference type="InterPro" id="IPR009057">
    <property type="entry name" value="Homeodomain-like_sf"/>
</dbReference>
<evidence type="ECO:0000256" key="5">
    <source>
        <dbReference type="ARBA" id="ARBA00023125"/>
    </source>
</evidence>
<gene>
    <name evidence="9" type="primary">pspF</name>
    <name evidence="9" type="ORF">QGN29_03095</name>
</gene>
<dbReference type="NCBIfam" id="TIGR02974">
    <property type="entry name" value="phageshock_pspF"/>
    <property type="match status" value="1"/>
</dbReference>
<dbReference type="PROSITE" id="PS50045">
    <property type="entry name" value="SIGMA54_INTERACT_4"/>
    <property type="match status" value="1"/>
</dbReference>
<reference evidence="9" key="1">
    <citation type="submission" date="2023-04" db="EMBL/GenBank/DDBJ databases">
        <title>Complete genome sequence of Temperatibacter marinus.</title>
        <authorList>
            <person name="Rong J.-C."/>
            <person name="Yi M.-L."/>
            <person name="Zhao Q."/>
        </authorList>
    </citation>
    <scope>NUCLEOTIDE SEQUENCE</scope>
    <source>
        <strain evidence="9">NBRC 110045</strain>
    </source>
</reference>
<dbReference type="KEGG" id="tmk:QGN29_03095"/>
<evidence type="ECO:0000313" key="9">
    <source>
        <dbReference type="EMBL" id="WND03356.1"/>
    </source>
</evidence>
<dbReference type="GO" id="GO:0005524">
    <property type="term" value="F:ATP binding"/>
    <property type="evidence" value="ECO:0007669"/>
    <property type="project" value="UniProtKB-KW"/>
</dbReference>
<dbReference type="RefSeq" id="WP_310799209.1">
    <property type="nucleotide sequence ID" value="NZ_CP123872.1"/>
</dbReference>
<proteinExistence type="predicted"/>
<dbReference type="GO" id="GO:0000160">
    <property type="term" value="P:phosphorelay signal transduction system"/>
    <property type="evidence" value="ECO:0007669"/>
    <property type="project" value="UniProtKB-KW"/>
</dbReference>
<keyword evidence="2" id="KW-0067">ATP-binding</keyword>
<dbReference type="Gene3D" id="1.10.8.60">
    <property type="match status" value="1"/>
</dbReference>
<dbReference type="Gene3D" id="1.10.10.60">
    <property type="entry name" value="Homeodomain-like"/>
    <property type="match status" value="1"/>
</dbReference>
<dbReference type="Gene3D" id="3.40.50.300">
    <property type="entry name" value="P-loop containing nucleotide triphosphate hydrolases"/>
    <property type="match status" value="1"/>
</dbReference>